<gene>
    <name evidence="3" type="ORF">BAQU_0768</name>
</gene>
<name>A0A261G9K8_9BIFI</name>
<dbReference type="InterPro" id="IPR013974">
    <property type="entry name" value="SAF"/>
</dbReference>
<dbReference type="Gene3D" id="3.90.1210.10">
    <property type="entry name" value="Antifreeze-like/N-acetylneuraminic acid synthase C-terminal domain"/>
    <property type="match status" value="1"/>
</dbReference>
<dbReference type="EMBL" id="MWXA01000004">
    <property type="protein sequence ID" value="OZG67676.1"/>
    <property type="molecule type" value="Genomic_DNA"/>
</dbReference>
<accession>A0A261G9K8</accession>
<organism evidence="3 4">
    <name type="scientific">Bifidobacterium aquikefiri</name>
    <dbReference type="NCBI Taxonomy" id="1653207"/>
    <lineage>
        <taxon>Bacteria</taxon>
        <taxon>Bacillati</taxon>
        <taxon>Actinomycetota</taxon>
        <taxon>Actinomycetes</taxon>
        <taxon>Bifidobacteriales</taxon>
        <taxon>Bifidobacteriaceae</taxon>
        <taxon>Bifidobacterium</taxon>
    </lineage>
</organism>
<protein>
    <submittedName>
        <fullName evidence="3">SAF domain-containing protein</fullName>
    </submittedName>
</protein>
<proteinExistence type="predicted"/>
<evidence type="ECO:0000313" key="4">
    <source>
        <dbReference type="Proteomes" id="UP000216451"/>
    </source>
</evidence>
<feature type="region of interest" description="Disordered" evidence="1">
    <location>
        <begin position="173"/>
        <end position="192"/>
    </location>
</feature>
<dbReference type="AlphaFoldDB" id="A0A261G9K8"/>
<dbReference type="CDD" id="cd11614">
    <property type="entry name" value="SAF_CpaB_FlgA_like"/>
    <property type="match status" value="1"/>
</dbReference>
<evidence type="ECO:0000256" key="1">
    <source>
        <dbReference type="SAM" id="MobiDB-lite"/>
    </source>
</evidence>
<reference evidence="3 4" key="1">
    <citation type="journal article" date="2017" name="BMC Genomics">
        <title>Comparative genomic and phylogenomic analyses of the Bifidobacteriaceae family.</title>
        <authorList>
            <person name="Lugli G.A."/>
            <person name="Milani C."/>
            <person name="Turroni F."/>
            <person name="Duranti S."/>
            <person name="Mancabelli L."/>
            <person name="Mangifesta M."/>
            <person name="Ferrario C."/>
            <person name="Modesto M."/>
            <person name="Mattarelli P."/>
            <person name="Jiri K."/>
            <person name="van Sinderen D."/>
            <person name="Ventura M."/>
        </authorList>
    </citation>
    <scope>NUCLEOTIDE SEQUENCE [LARGE SCALE GENOMIC DNA]</scope>
    <source>
        <strain evidence="3 4">LMG 28769</strain>
    </source>
</reference>
<evidence type="ECO:0000259" key="2">
    <source>
        <dbReference type="SMART" id="SM00858"/>
    </source>
</evidence>
<evidence type="ECO:0000313" key="3">
    <source>
        <dbReference type="EMBL" id="OZG67676.1"/>
    </source>
</evidence>
<comment type="caution">
    <text evidence="3">The sequence shown here is derived from an EMBL/GenBank/DDBJ whole genome shotgun (WGS) entry which is preliminary data.</text>
</comment>
<dbReference type="Proteomes" id="UP000216451">
    <property type="component" value="Unassembled WGS sequence"/>
</dbReference>
<sequence length="265" mass="27913">MLMAQVHSCIDSFKNCPMLDFLSSHSSAMDSLQRRRFNAHVRHILCAVCSALTLFAVCQSIAEGSRNRIQIVVASREIARGQQLSSEDLSLISIPESSVTRHFVHTIEAADGKQSQTTLSAGQPLPSNAISEGLSIAAGHTSIQIQLASVPSQLSIGDTVRLVSSASCSKAGSDIVTEDGSATQPTEDPDLHSANAESDLVLTSVCTLARQAQVLSIAEPSDDSLLNSITANSEDQSLVTFCVSPEEAVAILSQQQQGPILAVSG</sequence>
<feature type="domain" description="SAF" evidence="2">
    <location>
        <begin position="69"/>
        <end position="131"/>
    </location>
</feature>
<dbReference type="SMART" id="SM00858">
    <property type="entry name" value="SAF"/>
    <property type="match status" value="1"/>
</dbReference>
<dbReference type="Pfam" id="PF13144">
    <property type="entry name" value="ChapFlgA"/>
    <property type="match status" value="1"/>
</dbReference>
<dbReference type="InterPro" id="IPR017585">
    <property type="entry name" value="SAF_FlgA"/>
</dbReference>
<keyword evidence="4" id="KW-1185">Reference proteome</keyword>